<dbReference type="EMBL" id="CP011074">
    <property type="protein sequence ID" value="AKF93589.1"/>
    <property type="molecule type" value="Genomic_DNA"/>
</dbReference>
<protein>
    <submittedName>
        <fullName evidence="2">Uncharacterized protein</fullName>
    </submittedName>
</protein>
<evidence type="ECO:0000256" key="1">
    <source>
        <dbReference type="SAM" id="MobiDB-lite"/>
    </source>
</evidence>
<reference evidence="2" key="1">
    <citation type="submission" date="2015-03" db="EMBL/GenBank/DDBJ databases">
        <title>MIGS Cultured Bacterial/Archaeal sample from Brevibacillus laterosporus.</title>
        <authorList>
            <person name="Zeng D."/>
            <person name="Zhu L."/>
            <person name="Dong G."/>
            <person name="Ye W."/>
            <person name="Ren D."/>
            <person name="Wu L."/>
            <person name="Xu J."/>
            <person name="Li G."/>
            <person name="Guo L."/>
        </authorList>
    </citation>
    <scope>NUCLEOTIDE SEQUENCE</scope>
    <source>
        <strain evidence="2">B9</strain>
    </source>
</reference>
<accession>A0A0F7BZA7</accession>
<evidence type="ECO:0000313" key="2">
    <source>
        <dbReference type="EMBL" id="AKF93589.1"/>
    </source>
</evidence>
<name>A0A0F7BZA7_BRELA</name>
<feature type="compositionally biased region" description="Basic residues" evidence="1">
    <location>
        <begin position="8"/>
        <end position="38"/>
    </location>
</feature>
<sequence length="59" mass="7115">MFDITNQKAKKPKSQKAKKPKNQQTKKPKNQKTKKPKNQKTNPQPYLRYLNPQKYWVCK</sequence>
<dbReference type="AlphaFoldDB" id="A0A0F7BZA7"/>
<feature type="region of interest" description="Disordered" evidence="1">
    <location>
        <begin position="1"/>
        <end position="52"/>
    </location>
</feature>
<proteinExistence type="predicted"/>
<gene>
    <name evidence="2" type="ORF">EX87_08100</name>
</gene>
<organism evidence="2">
    <name type="scientific">Brevibacillus laterosporus</name>
    <name type="common">Bacillus laterosporus</name>
    <dbReference type="NCBI Taxonomy" id="1465"/>
    <lineage>
        <taxon>Bacteria</taxon>
        <taxon>Bacillati</taxon>
        <taxon>Bacillota</taxon>
        <taxon>Bacilli</taxon>
        <taxon>Bacillales</taxon>
        <taxon>Paenibacillaceae</taxon>
        <taxon>Brevibacillus</taxon>
    </lineage>
</organism>